<dbReference type="EMBL" id="AP003892">
    <property type="protein sequence ID" value="BAD08907.1"/>
    <property type="molecule type" value="Genomic_DNA"/>
</dbReference>
<reference evidence="2" key="1">
    <citation type="journal article" date="2005" name="Nature">
        <title>The map-based sequence of the rice genome.</title>
        <authorList>
            <consortium name="International rice genome sequencing project (IRGSP)"/>
            <person name="Matsumoto T."/>
            <person name="Wu J."/>
            <person name="Kanamori H."/>
            <person name="Katayose Y."/>
            <person name="Fujisawa M."/>
            <person name="Namiki N."/>
            <person name="Mizuno H."/>
            <person name="Yamamoto K."/>
            <person name="Antonio B.A."/>
            <person name="Baba T."/>
            <person name="Sakata K."/>
            <person name="Nagamura Y."/>
            <person name="Aoki H."/>
            <person name="Arikawa K."/>
            <person name="Arita K."/>
            <person name="Bito T."/>
            <person name="Chiden Y."/>
            <person name="Fujitsuka N."/>
            <person name="Fukunaka R."/>
            <person name="Hamada M."/>
            <person name="Harada C."/>
            <person name="Hayashi A."/>
            <person name="Hijishita S."/>
            <person name="Honda M."/>
            <person name="Hosokawa S."/>
            <person name="Ichikawa Y."/>
            <person name="Idonuma A."/>
            <person name="Iijima M."/>
            <person name="Ikeda M."/>
            <person name="Ikeno M."/>
            <person name="Ito K."/>
            <person name="Ito S."/>
            <person name="Ito T."/>
            <person name="Ito Y."/>
            <person name="Ito Y."/>
            <person name="Iwabuchi A."/>
            <person name="Kamiya K."/>
            <person name="Karasawa W."/>
            <person name="Kurita K."/>
            <person name="Katagiri S."/>
            <person name="Kikuta A."/>
            <person name="Kobayashi H."/>
            <person name="Kobayashi N."/>
            <person name="Machita K."/>
            <person name="Maehara T."/>
            <person name="Masukawa M."/>
            <person name="Mizubayashi T."/>
            <person name="Mukai Y."/>
            <person name="Nagasaki H."/>
            <person name="Nagata Y."/>
            <person name="Naito S."/>
            <person name="Nakashima M."/>
            <person name="Nakama Y."/>
            <person name="Nakamichi Y."/>
            <person name="Nakamura M."/>
            <person name="Meguro A."/>
            <person name="Negishi M."/>
            <person name="Ohta I."/>
            <person name="Ohta T."/>
            <person name="Okamoto M."/>
            <person name="Ono N."/>
            <person name="Saji S."/>
            <person name="Sakaguchi M."/>
            <person name="Sakai K."/>
            <person name="Shibata M."/>
            <person name="Shimokawa T."/>
            <person name="Song J."/>
            <person name="Takazaki Y."/>
            <person name="Terasawa K."/>
            <person name="Tsugane M."/>
            <person name="Tsuji K."/>
            <person name="Ueda S."/>
            <person name="Waki K."/>
            <person name="Yamagata H."/>
            <person name="Yamamoto M."/>
            <person name="Yamamoto S."/>
            <person name="Yamane H."/>
            <person name="Yoshiki S."/>
            <person name="Yoshihara R."/>
            <person name="Yukawa K."/>
            <person name="Zhong H."/>
            <person name="Yano M."/>
            <person name="Yuan Q."/>
            <person name="Ouyang S."/>
            <person name="Liu J."/>
            <person name="Jones K.M."/>
            <person name="Gansberger K."/>
            <person name="Moffat K."/>
            <person name="Hill J."/>
            <person name="Bera J."/>
            <person name="Fadrosh D."/>
            <person name="Jin S."/>
            <person name="Johri S."/>
            <person name="Kim M."/>
            <person name="Overton L."/>
            <person name="Reardon M."/>
            <person name="Tsitrin T."/>
            <person name="Vuong H."/>
            <person name="Weaver B."/>
            <person name="Ciecko A."/>
            <person name="Tallon L."/>
            <person name="Jackson J."/>
            <person name="Pai G."/>
            <person name="Aken S.V."/>
            <person name="Utterback T."/>
            <person name="Reidmuller S."/>
            <person name="Feldblyum T."/>
            <person name="Hsiao J."/>
            <person name="Zismann V."/>
            <person name="Iobst S."/>
            <person name="de Vazeille A.R."/>
            <person name="Buell C.R."/>
            <person name="Ying K."/>
            <person name="Li Y."/>
            <person name="Lu T."/>
            <person name="Huang Y."/>
            <person name="Zhao Q."/>
            <person name="Feng Q."/>
            <person name="Zhang L."/>
            <person name="Zhu J."/>
            <person name="Weng Q."/>
            <person name="Mu J."/>
            <person name="Lu Y."/>
            <person name="Fan D."/>
            <person name="Liu Y."/>
            <person name="Guan J."/>
            <person name="Zhang Y."/>
            <person name="Yu S."/>
            <person name="Liu X."/>
            <person name="Zhang Y."/>
            <person name="Hong G."/>
            <person name="Han B."/>
            <person name="Choisne N."/>
            <person name="Demange N."/>
            <person name="Orjeda G."/>
            <person name="Samain S."/>
            <person name="Cattolico L."/>
            <person name="Pelletier E."/>
            <person name="Couloux A."/>
            <person name="Segurens B."/>
            <person name="Wincker P."/>
            <person name="D'Hont A."/>
            <person name="Scarpelli C."/>
            <person name="Weissenbach J."/>
            <person name="Salanoubat M."/>
            <person name="Quetier F."/>
            <person name="Yu Y."/>
            <person name="Kim H.R."/>
            <person name="Rambo T."/>
            <person name="Currie J."/>
            <person name="Collura K."/>
            <person name="Luo M."/>
            <person name="Yang T."/>
            <person name="Ammiraju J.S.S."/>
            <person name="Engler F."/>
            <person name="Soderlund C."/>
            <person name="Wing R.A."/>
            <person name="Palmer L.E."/>
            <person name="de la Bastide M."/>
            <person name="Spiegel L."/>
            <person name="Nascimento L."/>
            <person name="Zutavern T."/>
            <person name="O'Shaughnessy A."/>
            <person name="Dike S."/>
            <person name="Dedhia N."/>
            <person name="Preston R."/>
            <person name="Balija V."/>
            <person name="McCombie W.R."/>
            <person name="Chow T."/>
            <person name="Chen H."/>
            <person name="Chung M."/>
            <person name="Chen C."/>
            <person name="Shaw J."/>
            <person name="Wu H."/>
            <person name="Hsiao K."/>
            <person name="Chao Y."/>
            <person name="Chu M."/>
            <person name="Cheng C."/>
            <person name="Hour A."/>
            <person name="Lee P."/>
            <person name="Lin S."/>
            <person name="Lin Y."/>
            <person name="Liou J."/>
            <person name="Liu S."/>
            <person name="Hsing Y."/>
            <person name="Raghuvanshi S."/>
            <person name="Mohanty A."/>
            <person name="Bharti A.K."/>
            <person name="Gaur A."/>
            <person name="Gupta V."/>
            <person name="Kumar D."/>
            <person name="Ravi V."/>
            <person name="Vij S."/>
            <person name="Kapur A."/>
            <person name="Khurana P."/>
            <person name="Khurana P."/>
            <person name="Khurana J.P."/>
            <person name="Tyagi A.K."/>
            <person name="Gaikwad K."/>
            <person name="Singh A."/>
            <person name="Dalal V."/>
            <person name="Srivastava S."/>
            <person name="Dixit A."/>
            <person name="Pal A.K."/>
            <person name="Ghazi I.A."/>
            <person name="Yadav M."/>
            <person name="Pandit A."/>
            <person name="Bhargava A."/>
            <person name="Sureshbabu K."/>
            <person name="Batra K."/>
            <person name="Sharma T.R."/>
            <person name="Mohapatra T."/>
            <person name="Singh N.K."/>
            <person name="Messing J."/>
            <person name="Nelson A.B."/>
            <person name="Fuks G."/>
            <person name="Kavchok S."/>
            <person name="Keizer G."/>
            <person name="Linton E."/>
            <person name="Llaca V."/>
            <person name="Song R."/>
            <person name="Tanyolac B."/>
            <person name="Young S."/>
            <person name="Ho-Il K."/>
            <person name="Hahn J.H."/>
            <person name="Sangsakoo G."/>
            <person name="Vanavichit A."/>
            <person name="de Mattos Luiz.A.T."/>
            <person name="Zimmer P.D."/>
            <person name="Malone G."/>
            <person name="Dellagostin O."/>
            <person name="de Oliveira A.C."/>
            <person name="Bevan M."/>
            <person name="Bancroft I."/>
            <person name="Minx P."/>
            <person name="Cordum H."/>
            <person name="Wilson R."/>
            <person name="Cheng Z."/>
            <person name="Jin W."/>
            <person name="Jiang J."/>
            <person name="Leong S.A."/>
            <person name="Iwama H."/>
            <person name="Gojobori T."/>
            <person name="Itoh T."/>
            <person name="Niimura Y."/>
            <person name="Fujii Y."/>
            <person name="Habara T."/>
            <person name="Sakai H."/>
            <person name="Sato Y."/>
            <person name="Wilson G."/>
            <person name="Kumar K."/>
            <person name="McCouch S."/>
            <person name="Juretic N."/>
            <person name="Hoen D."/>
            <person name="Wright S."/>
            <person name="Bruskiewich R."/>
            <person name="Bureau T."/>
            <person name="Miyao A."/>
            <person name="Hirochika H."/>
            <person name="Nishikawa T."/>
            <person name="Kadowaki K."/>
            <person name="Sugiura M."/>
            <person name="Burr B."/>
            <person name="Sasaki T."/>
        </authorList>
    </citation>
    <scope>NUCLEOTIDE SEQUENCE [LARGE SCALE GENOMIC DNA]</scope>
    <source>
        <strain evidence="2">cv. Nipponbare</strain>
    </source>
</reference>
<evidence type="ECO:0000313" key="2">
    <source>
        <dbReference type="Proteomes" id="UP000000763"/>
    </source>
</evidence>
<dbReference type="AlphaFoldDB" id="Q6ZK03"/>
<proteinExistence type="predicted"/>
<evidence type="ECO:0000313" key="1">
    <source>
        <dbReference type="EMBL" id="BAD08907.1"/>
    </source>
</evidence>
<organism evidence="1 2">
    <name type="scientific">Oryza sativa subsp. japonica</name>
    <name type="common">Rice</name>
    <dbReference type="NCBI Taxonomy" id="39947"/>
    <lineage>
        <taxon>Eukaryota</taxon>
        <taxon>Viridiplantae</taxon>
        <taxon>Streptophyta</taxon>
        <taxon>Embryophyta</taxon>
        <taxon>Tracheophyta</taxon>
        <taxon>Spermatophyta</taxon>
        <taxon>Magnoliopsida</taxon>
        <taxon>Liliopsida</taxon>
        <taxon>Poales</taxon>
        <taxon>Poaceae</taxon>
        <taxon>BOP clade</taxon>
        <taxon>Oryzoideae</taxon>
        <taxon>Oryzeae</taxon>
        <taxon>Oryzinae</taxon>
        <taxon>Oryza</taxon>
        <taxon>Oryza sativa</taxon>
    </lineage>
</organism>
<reference evidence="2" key="2">
    <citation type="journal article" date="2008" name="Nucleic Acids Res.">
        <title>The rice annotation project database (RAP-DB): 2008 update.</title>
        <authorList>
            <consortium name="The rice annotation project (RAP)"/>
        </authorList>
    </citation>
    <scope>GENOME REANNOTATION</scope>
    <source>
        <strain evidence="2">cv. Nipponbare</strain>
    </source>
</reference>
<dbReference type="Proteomes" id="UP000000763">
    <property type="component" value="Chromosome 8"/>
</dbReference>
<protein>
    <submittedName>
        <fullName evidence="1">Uncharacterized protein</fullName>
    </submittedName>
</protein>
<gene>
    <name evidence="1" type="primary">OJ1345_D02.19</name>
</gene>
<name>Q6ZK03_ORYSJ</name>
<accession>Q6ZK03</accession>
<sequence length="160" mass="17288">MLPPICAEVGNTMPFPSPMAKLKWMVSSHEHHLTKGHHSRSLSSHHRKSLQHCHVSSSVIKHHRRGAVANVATPSHRINALIPPIPAPPCGRACLAGPSLCTHTVAAQPSCLSCARMPLAATTSGHLTVVAVVPVKYVIRILGLQYIRISFLVGLHVFSY</sequence>